<name>A0A532V8D8_UNCT6</name>
<reference evidence="8 9" key="1">
    <citation type="submission" date="2017-06" db="EMBL/GenBank/DDBJ databases">
        <title>Novel microbial phyla capable of carbon fixation and sulfur reduction in deep-sea sediments.</title>
        <authorList>
            <person name="Huang J."/>
            <person name="Baker B."/>
            <person name="Wang Y."/>
        </authorList>
    </citation>
    <scope>NUCLEOTIDE SEQUENCE [LARGE SCALE GENOMIC DNA]</scope>
    <source>
        <strain evidence="8">B3_TA06</strain>
    </source>
</reference>
<keyword evidence="2 6" id="KW-0808">Transferase</keyword>
<feature type="binding site" evidence="6">
    <location>
        <position position="7"/>
    </location>
    <ligand>
        <name>Mg(2+)</name>
        <dbReference type="ChEBI" id="CHEBI:18420"/>
    </ligand>
</feature>
<evidence type="ECO:0000256" key="1">
    <source>
        <dbReference type="ARBA" id="ARBA00008748"/>
    </source>
</evidence>
<accession>A0A532V8D8</accession>
<proteinExistence type="inferred from homology"/>
<evidence type="ECO:0000256" key="7">
    <source>
        <dbReference type="RuleBase" id="RU003835"/>
    </source>
</evidence>
<protein>
    <recommendedName>
        <fullName evidence="6">Acetate kinase</fullName>
        <ecNumber evidence="6">2.7.2.1</ecNumber>
    </recommendedName>
    <alternativeName>
        <fullName evidence="6">Acetokinase</fullName>
    </alternativeName>
</protein>
<dbReference type="InterPro" id="IPR043129">
    <property type="entry name" value="ATPase_NBD"/>
</dbReference>
<dbReference type="GO" id="GO:0008776">
    <property type="term" value="F:acetate kinase activity"/>
    <property type="evidence" value="ECO:0007669"/>
    <property type="project" value="UniProtKB-UniRule"/>
</dbReference>
<dbReference type="PANTHER" id="PTHR21060">
    <property type="entry name" value="ACETATE KINASE"/>
    <property type="match status" value="1"/>
</dbReference>
<evidence type="ECO:0000256" key="3">
    <source>
        <dbReference type="ARBA" id="ARBA00022741"/>
    </source>
</evidence>
<dbReference type="NCBIfam" id="TIGR00016">
    <property type="entry name" value="ackA"/>
    <property type="match status" value="1"/>
</dbReference>
<evidence type="ECO:0000313" key="9">
    <source>
        <dbReference type="Proteomes" id="UP000317778"/>
    </source>
</evidence>
<dbReference type="GO" id="GO:0000287">
    <property type="term" value="F:magnesium ion binding"/>
    <property type="evidence" value="ECO:0007669"/>
    <property type="project" value="UniProtKB-UniRule"/>
</dbReference>
<comment type="subunit">
    <text evidence="6">Homodimer.</text>
</comment>
<evidence type="ECO:0000256" key="6">
    <source>
        <dbReference type="HAMAP-Rule" id="MF_00020"/>
    </source>
</evidence>
<dbReference type="PROSITE" id="PS01075">
    <property type="entry name" value="ACETATE_KINASE_1"/>
    <property type="match status" value="1"/>
</dbReference>
<evidence type="ECO:0000313" key="8">
    <source>
        <dbReference type="EMBL" id="TKJ43416.1"/>
    </source>
</evidence>
<keyword evidence="6" id="KW-0963">Cytoplasm</keyword>
<dbReference type="Pfam" id="PF00871">
    <property type="entry name" value="Acetate_kinase"/>
    <property type="match status" value="1"/>
</dbReference>
<dbReference type="EC" id="2.7.2.1" evidence="6"/>
<comment type="caution">
    <text evidence="8">The sequence shown here is derived from an EMBL/GenBank/DDBJ whole genome shotgun (WGS) entry which is preliminary data.</text>
</comment>
<dbReference type="InterPro" id="IPR023865">
    <property type="entry name" value="Aliphatic_acid_kinase_CS"/>
</dbReference>
<dbReference type="GO" id="GO:0005737">
    <property type="term" value="C:cytoplasm"/>
    <property type="evidence" value="ECO:0007669"/>
    <property type="project" value="UniProtKB-SubCell"/>
</dbReference>
<dbReference type="PRINTS" id="PR00471">
    <property type="entry name" value="ACETATEKNASE"/>
</dbReference>
<dbReference type="PIRSF" id="PIRSF000722">
    <property type="entry name" value="Acetate_prop_kin"/>
    <property type="match status" value="1"/>
</dbReference>
<feature type="binding site" evidence="6">
    <location>
        <position position="91"/>
    </location>
    <ligand>
        <name>substrate</name>
    </ligand>
</feature>
<keyword evidence="4 6" id="KW-0418">Kinase</keyword>
<comment type="function">
    <text evidence="6">Catalyzes the formation of acetyl phosphate from acetate and ATP. Can also catalyze the reverse reaction.</text>
</comment>
<comment type="similarity">
    <text evidence="1 6 7">Belongs to the acetokinase family.</text>
</comment>
<keyword evidence="6" id="KW-0479">Metal-binding</keyword>
<evidence type="ECO:0000256" key="2">
    <source>
        <dbReference type="ARBA" id="ARBA00022679"/>
    </source>
</evidence>
<keyword evidence="6" id="KW-0460">Magnesium</keyword>
<feature type="binding site" evidence="6">
    <location>
        <begin position="208"/>
        <end position="212"/>
    </location>
    <ligand>
        <name>ATP</name>
        <dbReference type="ChEBI" id="CHEBI:30616"/>
    </ligand>
</feature>
<comment type="cofactor">
    <cofactor evidence="6">
        <name>Mg(2+)</name>
        <dbReference type="ChEBI" id="CHEBI:18420"/>
    </cofactor>
    <cofactor evidence="6">
        <name>Mn(2+)</name>
        <dbReference type="ChEBI" id="CHEBI:29035"/>
    </cofactor>
    <text evidence="6">Mg(2+). Can also accept Mn(2+).</text>
</comment>
<dbReference type="EMBL" id="NJBO01000004">
    <property type="protein sequence ID" value="TKJ43416.1"/>
    <property type="molecule type" value="Genomic_DNA"/>
</dbReference>
<gene>
    <name evidence="6" type="primary">ackA</name>
    <name evidence="8" type="ORF">CEE36_03530</name>
</gene>
<sequence length="435" mass="48844">MKILVLNCGSSSVKYMIYRWKIRRPLASGIVERVGIEGSFIKHQVPGKEVYQSSIPCPTHKEAIGLIVQTLTSREVGVLEDISEIQACGHRVVHGGEKFARSVLITPEVLDTFRELFDLAPLHNPPNVMGIEAAMEHLPSIPHVAVMDTSFHQTMPPEAYIYAVPYDWYRDYRVRRYGFHGTSHLYVAKRAAVMLSKKPEEVNLITCHIGNGVSFTAIKRGKSFDHSMGFTPLEGLVMGTRSGDLDPAIIGYIAEKEDLTAQQVINILNKKSGILGITGKYVDRRDVHKAMEEGDKQAELAFKIECYRAKKYLGAYLAALGHTDAIVFTAGVGEKGWEMREEICSGLEELGVKIDPERNREAVSRNHEFVISADDSPVKVFVIPTDEELVFVEDVVGMLGGRYGKEDFRYSFGDPSYRNELRDEAYEQEKKNKKK</sequence>
<organism evidence="8 9">
    <name type="scientific">candidate division TA06 bacterium B3_TA06</name>
    <dbReference type="NCBI Taxonomy" id="2012487"/>
    <lineage>
        <taxon>Bacteria</taxon>
        <taxon>Bacteria division TA06</taxon>
    </lineage>
</organism>
<dbReference type="SUPFAM" id="SSF53067">
    <property type="entry name" value="Actin-like ATPase domain"/>
    <property type="match status" value="2"/>
</dbReference>
<dbReference type="HAMAP" id="MF_00020">
    <property type="entry name" value="Acetate_kinase"/>
    <property type="match status" value="1"/>
</dbReference>
<keyword evidence="5 6" id="KW-0067">ATP-binding</keyword>
<feature type="binding site" evidence="6">
    <location>
        <begin position="283"/>
        <end position="285"/>
    </location>
    <ligand>
        <name>ATP</name>
        <dbReference type="ChEBI" id="CHEBI:30616"/>
    </ligand>
</feature>
<comment type="caution">
    <text evidence="6">Lacks conserved residue(s) required for the propagation of feature annotation.</text>
</comment>
<dbReference type="GO" id="GO:0006083">
    <property type="term" value="P:acetate metabolic process"/>
    <property type="evidence" value="ECO:0007669"/>
    <property type="project" value="TreeGrafter"/>
</dbReference>
<dbReference type="InterPro" id="IPR004372">
    <property type="entry name" value="Ac/propionate_kinase"/>
</dbReference>
<dbReference type="GO" id="GO:0005524">
    <property type="term" value="F:ATP binding"/>
    <property type="evidence" value="ECO:0007669"/>
    <property type="project" value="UniProtKB-KW"/>
</dbReference>
<dbReference type="InterPro" id="IPR000890">
    <property type="entry name" value="Aliphatic_acid_kin_short-chain"/>
</dbReference>
<dbReference type="CDD" id="cd24010">
    <property type="entry name" value="ASKHA_NBD_AcK_PK"/>
    <property type="match status" value="1"/>
</dbReference>
<comment type="catalytic activity">
    <reaction evidence="6">
        <text>acetate + ATP = acetyl phosphate + ADP</text>
        <dbReference type="Rhea" id="RHEA:11352"/>
        <dbReference type="ChEBI" id="CHEBI:22191"/>
        <dbReference type="ChEBI" id="CHEBI:30089"/>
        <dbReference type="ChEBI" id="CHEBI:30616"/>
        <dbReference type="ChEBI" id="CHEBI:456216"/>
        <dbReference type="EC" id="2.7.2.1"/>
    </reaction>
</comment>
<dbReference type="PANTHER" id="PTHR21060:SF15">
    <property type="entry name" value="ACETATE KINASE-RELATED"/>
    <property type="match status" value="1"/>
</dbReference>
<feature type="binding site" evidence="6">
    <location>
        <position position="14"/>
    </location>
    <ligand>
        <name>ATP</name>
        <dbReference type="ChEBI" id="CHEBI:30616"/>
    </ligand>
</feature>
<dbReference type="UniPathway" id="UPA00340">
    <property type="reaction ID" value="UER00458"/>
</dbReference>
<feature type="site" description="Transition state stabilizer" evidence="6">
    <location>
        <position position="180"/>
    </location>
</feature>
<dbReference type="Gene3D" id="3.30.420.40">
    <property type="match status" value="2"/>
</dbReference>
<keyword evidence="3 6" id="KW-0547">Nucleotide-binding</keyword>
<comment type="pathway">
    <text evidence="6">Metabolic intermediate biosynthesis; acetyl-CoA biosynthesis; acetyl-CoA from acetate: step 1/2.</text>
</comment>
<dbReference type="Proteomes" id="UP000317778">
    <property type="component" value="Unassembled WGS sequence"/>
</dbReference>
<feature type="site" description="Transition state stabilizer" evidence="6">
    <location>
        <position position="241"/>
    </location>
</feature>
<comment type="subcellular location">
    <subcellularLocation>
        <location evidence="6">Cytoplasm</location>
    </subcellularLocation>
</comment>
<feature type="active site" description="Proton donor/acceptor" evidence="6">
    <location>
        <position position="148"/>
    </location>
</feature>
<feature type="binding site" evidence="6">
    <location>
        <position position="387"/>
    </location>
    <ligand>
        <name>Mg(2+)</name>
        <dbReference type="ChEBI" id="CHEBI:18420"/>
    </ligand>
</feature>
<evidence type="ECO:0000256" key="5">
    <source>
        <dbReference type="ARBA" id="ARBA00022840"/>
    </source>
</evidence>
<dbReference type="AlphaFoldDB" id="A0A532V8D8"/>
<evidence type="ECO:0000256" key="4">
    <source>
        <dbReference type="ARBA" id="ARBA00022777"/>
    </source>
</evidence>
<dbReference type="GO" id="GO:0006085">
    <property type="term" value="P:acetyl-CoA biosynthetic process"/>
    <property type="evidence" value="ECO:0007669"/>
    <property type="project" value="UniProtKB-UniRule"/>
</dbReference>